<evidence type="ECO:0000256" key="6">
    <source>
        <dbReference type="ARBA" id="ARBA00023014"/>
    </source>
</evidence>
<dbReference type="Proteomes" id="UP001485459">
    <property type="component" value="Chromosome"/>
</dbReference>
<keyword evidence="10" id="KW-1185">Reference proteome</keyword>
<dbReference type="Pfam" id="PF13806">
    <property type="entry name" value="Rieske_2"/>
    <property type="match status" value="1"/>
</dbReference>
<keyword evidence="7" id="KW-0534">Nitrate assimilation</keyword>
<dbReference type="PROSITE" id="PS51300">
    <property type="entry name" value="NIRD"/>
    <property type="match status" value="1"/>
</dbReference>
<dbReference type="PROSITE" id="PS51296">
    <property type="entry name" value="RIESKE"/>
    <property type="match status" value="1"/>
</dbReference>
<dbReference type="RefSeq" id="WP_341838634.1">
    <property type="nucleotide sequence ID" value="NZ_CP149822.1"/>
</dbReference>
<keyword evidence="3" id="KW-0479">Metal-binding</keyword>
<keyword evidence="5" id="KW-0408">Iron</keyword>
<dbReference type="InterPro" id="IPR012748">
    <property type="entry name" value="Rieske-like_NirD"/>
</dbReference>
<keyword evidence="1" id="KW-0349">Heme</keyword>
<reference evidence="10" key="1">
    <citation type="submission" date="2024-03" db="EMBL/GenBank/DDBJ databases">
        <title>Chitinophaga horti sp. nov., isolated from garden soil.</title>
        <authorList>
            <person name="Lee D.S."/>
            <person name="Han D.M."/>
            <person name="Baek J.H."/>
            <person name="Choi D.G."/>
            <person name="Jeon J.H."/>
            <person name="Jeon C.O."/>
        </authorList>
    </citation>
    <scope>NUCLEOTIDE SEQUENCE [LARGE SCALE GENOMIC DNA]</scope>
    <source>
        <strain evidence="10">GPA1</strain>
    </source>
</reference>
<dbReference type="Gene3D" id="2.102.10.10">
    <property type="entry name" value="Rieske [2Fe-2S] iron-sulphur domain"/>
    <property type="match status" value="1"/>
</dbReference>
<dbReference type="InterPro" id="IPR036922">
    <property type="entry name" value="Rieske_2Fe-2S_sf"/>
</dbReference>
<gene>
    <name evidence="9" type="primary">nirD</name>
    <name evidence="9" type="ORF">WJU16_12480</name>
</gene>
<dbReference type="CDD" id="cd03529">
    <property type="entry name" value="Rieske_NirD"/>
    <property type="match status" value="1"/>
</dbReference>
<keyword evidence="6" id="KW-0411">Iron-sulfur</keyword>
<organism evidence="9 10">
    <name type="scientific">Chitinophaga pollutisoli</name>
    <dbReference type="NCBI Taxonomy" id="3133966"/>
    <lineage>
        <taxon>Bacteria</taxon>
        <taxon>Pseudomonadati</taxon>
        <taxon>Bacteroidota</taxon>
        <taxon>Chitinophagia</taxon>
        <taxon>Chitinophagales</taxon>
        <taxon>Chitinophagaceae</taxon>
        <taxon>Chitinophaga</taxon>
    </lineage>
</organism>
<dbReference type="PANTHER" id="PTHR43809">
    <property type="entry name" value="NITRITE REDUCTASE (NADH) LARGE SUBUNIT"/>
    <property type="match status" value="1"/>
</dbReference>
<keyword evidence="4" id="KW-0560">Oxidoreductase</keyword>
<dbReference type="InterPro" id="IPR017941">
    <property type="entry name" value="Rieske_2Fe-2S"/>
</dbReference>
<dbReference type="NCBIfam" id="TIGR02378">
    <property type="entry name" value="nirD_assim_sml"/>
    <property type="match status" value="1"/>
</dbReference>
<evidence type="ECO:0000256" key="1">
    <source>
        <dbReference type="ARBA" id="ARBA00022617"/>
    </source>
</evidence>
<accession>A0ABZ2YVJ5</accession>
<evidence type="ECO:0000313" key="9">
    <source>
        <dbReference type="EMBL" id="WZN43839.1"/>
    </source>
</evidence>
<sequence>MSPITEEKINWIFACKVEDVPANGGVCVKYKDEQIALFHFARRGEWYASQNLCPHRRQMALSRGMIGAQQGEPKVACPFHKKTFSLSDGRCLSDEHECSIKVYPVKLEDDRIYIGVGGKEGSAVTA</sequence>
<dbReference type="EMBL" id="CP149822">
    <property type="protein sequence ID" value="WZN43839.1"/>
    <property type="molecule type" value="Genomic_DNA"/>
</dbReference>
<dbReference type="SUPFAM" id="SSF50022">
    <property type="entry name" value="ISP domain"/>
    <property type="match status" value="1"/>
</dbReference>
<dbReference type="PANTHER" id="PTHR43809:SF1">
    <property type="entry name" value="NITRITE REDUCTASE (NADH) LARGE SUBUNIT"/>
    <property type="match status" value="1"/>
</dbReference>
<evidence type="ECO:0000256" key="2">
    <source>
        <dbReference type="ARBA" id="ARBA00022714"/>
    </source>
</evidence>
<name>A0ABZ2YVJ5_9BACT</name>
<dbReference type="InterPro" id="IPR052034">
    <property type="entry name" value="NasD-like"/>
</dbReference>
<feature type="domain" description="Rieske" evidence="8">
    <location>
        <begin position="12"/>
        <end position="114"/>
    </location>
</feature>
<evidence type="ECO:0000256" key="7">
    <source>
        <dbReference type="ARBA" id="ARBA00023063"/>
    </source>
</evidence>
<evidence type="ECO:0000256" key="5">
    <source>
        <dbReference type="ARBA" id="ARBA00023004"/>
    </source>
</evidence>
<proteinExistence type="predicted"/>
<keyword evidence="2" id="KW-0001">2Fe-2S</keyword>
<evidence type="ECO:0000256" key="4">
    <source>
        <dbReference type="ARBA" id="ARBA00023002"/>
    </source>
</evidence>
<evidence type="ECO:0000259" key="8">
    <source>
        <dbReference type="PROSITE" id="PS51296"/>
    </source>
</evidence>
<evidence type="ECO:0000256" key="3">
    <source>
        <dbReference type="ARBA" id="ARBA00022723"/>
    </source>
</evidence>
<protein>
    <submittedName>
        <fullName evidence="9">Nitrite reductase small subunit NirD</fullName>
    </submittedName>
</protein>
<evidence type="ECO:0000313" key="10">
    <source>
        <dbReference type="Proteomes" id="UP001485459"/>
    </source>
</evidence>